<feature type="domain" description="ABC transporter" evidence="10">
    <location>
        <begin position="1260"/>
        <end position="1520"/>
    </location>
</feature>
<evidence type="ECO:0000256" key="7">
    <source>
        <dbReference type="ARBA" id="ARBA00023136"/>
    </source>
</evidence>
<dbReference type="CDD" id="cd18604">
    <property type="entry name" value="ABC_6TM_VMR1_D2_like"/>
    <property type="match status" value="1"/>
</dbReference>
<feature type="domain" description="ABC transmembrane type-1" evidence="11">
    <location>
        <begin position="943"/>
        <end position="1210"/>
    </location>
</feature>
<feature type="transmembrane region" description="Helical" evidence="9">
    <location>
        <begin position="1195"/>
        <end position="1214"/>
    </location>
</feature>
<dbReference type="CDD" id="cd03250">
    <property type="entry name" value="ABCC_MRP_domain1"/>
    <property type="match status" value="1"/>
</dbReference>
<dbReference type="PANTHER" id="PTHR24223:SF356">
    <property type="entry name" value="ATP-BINDING CASSETTE TRANSPORTER ABC4"/>
    <property type="match status" value="1"/>
</dbReference>
<feature type="transmembrane region" description="Helical" evidence="9">
    <location>
        <begin position="469"/>
        <end position="492"/>
    </location>
</feature>
<dbReference type="CDD" id="cd18596">
    <property type="entry name" value="ABC_6TM_VMR1_D1_like"/>
    <property type="match status" value="1"/>
</dbReference>
<dbReference type="InterPro" id="IPR017871">
    <property type="entry name" value="ABC_transporter-like_CS"/>
</dbReference>
<evidence type="ECO:0000256" key="2">
    <source>
        <dbReference type="ARBA" id="ARBA00022448"/>
    </source>
</evidence>
<keyword evidence="3 9" id="KW-0812">Transmembrane</keyword>
<feature type="domain" description="ABC transmembrane type-1" evidence="11">
    <location>
        <begin position="310"/>
        <end position="609"/>
    </location>
</feature>
<evidence type="ECO:0000256" key="3">
    <source>
        <dbReference type="ARBA" id="ARBA00022692"/>
    </source>
</evidence>
<comment type="caution">
    <text evidence="12">The sequence shown here is derived from an EMBL/GenBank/DDBJ whole genome shotgun (WGS) entry which is preliminary data.</text>
</comment>
<dbReference type="Gene3D" id="3.40.50.300">
    <property type="entry name" value="P-loop containing nucleotide triphosphate hydrolases"/>
    <property type="match status" value="2"/>
</dbReference>
<keyword evidence="6 9" id="KW-1133">Transmembrane helix</keyword>
<dbReference type="InterPro" id="IPR003439">
    <property type="entry name" value="ABC_transporter-like_ATP-bd"/>
</dbReference>
<feature type="compositionally biased region" description="Basic and acidic residues" evidence="8">
    <location>
        <begin position="398"/>
        <end position="416"/>
    </location>
</feature>
<feature type="transmembrane region" description="Helical" evidence="9">
    <location>
        <begin position="346"/>
        <end position="368"/>
    </location>
</feature>
<dbReference type="PROSITE" id="PS00211">
    <property type="entry name" value="ABC_TRANSPORTER_1"/>
    <property type="match status" value="2"/>
</dbReference>
<evidence type="ECO:0000259" key="11">
    <source>
        <dbReference type="PROSITE" id="PS50929"/>
    </source>
</evidence>
<dbReference type="CDD" id="cd03244">
    <property type="entry name" value="ABCC_MRP_domain2"/>
    <property type="match status" value="1"/>
</dbReference>
<dbReference type="Pfam" id="PF00664">
    <property type="entry name" value="ABC_membrane"/>
    <property type="match status" value="2"/>
</dbReference>
<dbReference type="PROSITE" id="PS50929">
    <property type="entry name" value="ABC_TM1F"/>
    <property type="match status" value="2"/>
</dbReference>
<evidence type="ECO:0000256" key="4">
    <source>
        <dbReference type="ARBA" id="ARBA00022741"/>
    </source>
</evidence>
<feature type="domain" description="ABC transporter" evidence="10">
    <location>
        <begin position="648"/>
        <end position="877"/>
    </location>
</feature>
<keyword evidence="2" id="KW-0813">Transport</keyword>
<feature type="region of interest" description="Disordered" evidence="8">
    <location>
        <begin position="630"/>
        <end position="656"/>
    </location>
</feature>
<sequence>MDPQFFVQGAGWRHHILSKHGPTGTLHSDLGSRARITILIIAAFTTVLFLLVRRLSSRVPFFQPKNYRSFTVYNKQDFLHLYDEDEVPSQAPIEPLEGSRLGWAWVQVLCLAALVIVDSIVLTTRAAAGLDFVEEVVELGYWFLLLSLFAFRFYPTPHRSTLFFVVALWCIVPSILTLQRDLWPKVLYNPSPETTHDARTGWSIYARAGLSVSVELCALLTPRFWYPVDPYSSGQASPEQTASLISYLGSYSWIGGLVQIAWRRDLEPTDLPRLPDYDRARLWSRKLENNKRATTFKTFFACMKWDVLYMTICSILIGVFQFVLPVSMRELLAYVEGSKVPVINPWVFVFGLFFGPLLNGLVWEAYVYNATRLVVRVKAAFTQSLLRKTLKTRFVYDSPKDPKDDPKNSIEGKKDAPPPTQSKVGMINNLMSTDIDQLNGAREFFLLAGSVPIEIIFAMIFLYDLLGWASIVGVGMMIITLVIPILLARVIARIQRQLRQATDARIGLMSETLTAVRIIKFFGLEEAFLEKIREKREKELKLSLVAAAYNLGLRTVSALLPLVNIIVTFGIFTKVMNRPLSASIAFTSMSLFDILRSQFGWCTFVAQQVLYAFISFDRIDKFLNGEEELSETSSDDSEGGPGDRAPGYKHATLSWSKPGSDEDNNFRLSDLNVDCVYGGLTVVVGPVGSGKSSFLLGLLGEMRILEGSAHLPRRHGVSYVAQNSWLQNATIRDNILFGSPYEIKRYETVVEACGLLTDLENLEAGDETEIGERGTTLSGGQKARIALARAVYSPSQTVFLDDVLSALDAGTSKLVVEKCIKGDILAGRTVVLVTHHLSLVSDTAKKIIVLSDGQVISESQNVLESTINLLTVELSSGSSSQLVDGDIIDDSKLPSELADKTQTNGKGKGAGKLVLEEARAVGRVPKAMIWKYMKNFGGPAAVVFVVALSMMDRLGDLMNSYFVGLWSDQYNKHPDDVNVGLWLGLYAAVLTGTMVWQTLTYGAWFIFQWIAARRIHEKLVRSVLYSPMRFFDTTPLGRIINRLSTDIKSVDGSLGRYLQQVLHQVLECSFRLVVMSVLIPAFFIPIVVVSIVGITCGQMYVRAQMGVKRIVSVKESPLFSHFGDAIAGIVTIRGFGAQDRFLEENLRRIDDYSQPSEALYSLNRWIGIRISWCTAAIGLAAGVIALTAKDYSPGLIGFSLSNALAFSTSILYSVKYMTVFEVELNSFERVDEYTDLPQEPAKRLDKEPSAAWPTEGSCVIKNLSVKYYADGPEVLNKVSFNVKPRERVGVVGRTGAGKSSLALSLLRFTHVTNGSITIDGVNIQNINLEALRRRITIIPQDPVLLSGTIRTNLDPFGEVDDTELQAALEGSGLSDSSRASSGTASPAVTLVDGIPDLPTAMRTKKIGLDTPVTAGGDNLSQGQRQLLAFSRALVRRSKLVLLDEATSSTDYSTDERIRQTLRASFPDSSLIVIAHRLRTVMHMDRIVVLDNLGGGGEVVEFDTPLNLLKKEGGVLRSLAEKSGEFEELMEIAEGKE</sequence>
<comment type="subcellular location">
    <subcellularLocation>
        <location evidence="1">Membrane</location>
    </subcellularLocation>
</comment>
<dbReference type="SMART" id="SM00382">
    <property type="entry name" value="AAA"/>
    <property type="match status" value="2"/>
</dbReference>
<name>A0ABR3GPP4_9PEZI</name>
<gene>
    <name evidence="12" type="ORF">Q9L58_003128</name>
</gene>
<feature type="transmembrane region" description="Helical" evidence="9">
    <location>
        <begin position="981"/>
        <end position="1007"/>
    </location>
</feature>
<keyword evidence="5" id="KW-0067">ATP-binding</keyword>
<feature type="transmembrane region" description="Helical" evidence="9">
    <location>
        <begin position="104"/>
        <end position="124"/>
    </location>
</feature>
<feature type="transmembrane region" description="Helical" evidence="9">
    <location>
        <begin position="160"/>
        <end position="178"/>
    </location>
</feature>
<dbReference type="Pfam" id="PF00005">
    <property type="entry name" value="ABC_tran"/>
    <property type="match status" value="2"/>
</dbReference>
<evidence type="ECO:0000256" key="9">
    <source>
        <dbReference type="SAM" id="Phobius"/>
    </source>
</evidence>
<reference evidence="12 13" key="1">
    <citation type="submission" date="2024-02" db="EMBL/GenBank/DDBJ databases">
        <title>Discinaceae phylogenomics.</title>
        <authorList>
            <person name="Dirks A.C."/>
            <person name="James T.Y."/>
        </authorList>
    </citation>
    <scope>NUCLEOTIDE SEQUENCE [LARGE SCALE GENOMIC DNA]</scope>
    <source>
        <strain evidence="12 13">ACD0624</strain>
    </source>
</reference>
<feature type="transmembrane region" description="Helical" evidence="9">
    <location>
        <begin position="932"/>
        <end position="951"/>
    </location>
</feature>
<evidence type="ECO:0000313" key="12">
    <source>
        <dbReference type="EMBL" id="KAL0637903.1"/>
    </source>
</evidence>
<accession>A0ABR3GPP4</accession>
<dbReference type="PANTHER" id="PTHR24223">
    <property type="entry name" value="ATP-BINDING CASSETTE SUB-FAMILY C"/>
    <property type="match status" value="1"/>
</dbReference>
<feature type="region of interest" description="Disordered" evidence="8">
    <location>
        <begin position="397"/>
        <end position="423"/>
    </location>
</feature>
<evidence type="ECO:0000256" key="8">
    <source>
        <dbReference type="SAM" id="MobiDB-lite"/>
    </source>
</evidence>
<evidence type="ECO:0000259" key="10">
    <source>
        <dbReference type="PROSITE" id="PS50893"/>
    </source>
</evidence>
<dbReference type="EMBL" id="JBBBZM010000029">
    <property type="protein sequence ID" value="KAL0637903.1"/>
    <property type="molecule type" value="Genomic_DNA"/>
</dbReference>
<dbReference type="SUPFAM" id="SSF52540">
    <property type="entry name" value="P-loop containing nucleoside triphosphate hydrolases"/>
    <property type="match status" value="2"/>
</dbReference>
<evidence type="ECO:0000256" key="5">
    <source>
        <dbReference type="ARBA" id="ARBA00022840"/>
    </source>
</evidence>
<evidence type="ECO:0000256" key="6">
    <source>
        <dbReference type="ARBA" id="ARBA00022989"/>
    </source>
</evidence>
<dbReference type="InterPro" id="IPR036640">
    <property type="entry name" value="ABC1_TM_sf"/>
</dbReference>
<dbReference type="InterPro" id="IPR011527">
    <property type="entry name" value="ABC1_TM_dom"/>
</dbReference>
<dbReference type="Proteomes" id="UP001447188">
    <property type="component" value="Unassembled WGS sequence"/>
</dbReference>
<feature type="transmembrane region" description="Helical" evidence="9">
    <location>
        <begin position="1166"/>
        <end position="1188"/>
    </location>
</feature>
<dbReference type="Gene3D" id="1.20.1560.10">
    <property type="entry name" value="ABC transporter type 1, transmembrane domain"/>
    <property type="match status" value="2"/>
</dbReference>
<dbReference type="SUPFAM" id="SSF90123">
    <property type="entry name" value="ABC transporter transmembrane region"/>
    <property type="match status" value="2"/>
</dbReference>
<feature type="transmembrane region" description="Helical" evidence="9">
    <location>
        <begin position="36"/>
        <end position="55"/>
    </location>
</feature>
<evidence type="ECO:0008006" key="14">
    <source>
        <dbReference type="Google" id="ProtNLM"/>
    </source>
</evidence>
<dbReference type="InterPro" id="IPR027417">
    <property type="entry name" value="P-loop_NTPase"/>
</dbReference>
<feature type="transmembrane region" description="Helical" evidence="9">
    <location>
        <begin position="444"/>
        <end position="463"/>
    </location>
</feature>
<protein>
    <recommendedName>
        <fullName evidence="14">P-loop containing nucleoside triphosphate hydrolase protein</fullName>
    </recommendedName>
</protein>
<feature type="transmembrane region" description="Helical" evidence="9">
    <location>
        <begin position="598"/>
        <end position="616"/>
    </location>
</feature>
<dbReference type="InterPro" id="IPR050173">
    <property type="entry name" value="ABC_transporter_C-like"/>
</dbReference>
<proteinExistence type="predicted"/>
<keyword evidence="7 9" id="KW-0472">Membrane</keyword>
<feature type="transmembrane region" description="Helical" evidence="9">
    <location>
        <begin position="542"/>
        <end position="572"/>
    </location>
</feature>
<dbReference type="PROSITE" id="PS50893">
    <property type="entry name" value="ABC_TRANSPORTER_2"/>
    <property type="match status" value="2"/>
</dbReference>
<keyword evidence="4" id="KW-0547">Nucleotide-binding</keyword>
<feature type="transmembrane region" description="Helical" evidence="9">
    <location>
        <begin position="307"/>
        <end position="326"/>
    </location>
</feature>
<feature type="transmembrane region" description="Helical" evidence="9">
    <location>
        <begin position="1072"/>
        <end position="1101"/>
    </location>
</feature>
<dbReference type="InterPro" id="IPR003593">
    <property type="entry name" value="AAA+_ATPase"/>
</dbReference>
<keyword evidence="13" id="KW-1185">Reference proteome</keyword>
<evidence type="ECO:0000313" key="13">
    <source>
        <dbReference type="Proteomes" id="UP001447188"/>
    </source>
</evidence>
<evidence type="ECO:0000256" key="1">
    <source>
        <dbReference type="ARBA" id="ARBA00004370"/>
    </source>
</evidence>
<organism evidence="12 13">
    <name type="scientific">Discina gigas</name>
    <dbReference type="NCBI Taxonomy" id="1032678"/>
    <lineage>
        <taxon>Eukaryota</taxon>
        <taxon>Fungi</taxon>
        <taxon>Dikarya</taxon>
        <taxon>Ascomycota</taxon>
        <taxon>Pezizomycotina</taxon>
        <taxon>Pezizomycetes</taxon>
        <taxon>Pezizales</taxon>
        <taxon>Discinaceae</taxon>
        <taxon>Discina</taxon>
    </lineage>
</organism>